<evidence type="ECO:0000313" key="1">
    <source>
        <dbReference type="EMBL" id="GAV88341.1"/>
    </source>
</evidence>
<dbReference type="PANTHER" id="PTHR47718">
    <property type="entry name" value="OS01G0519700 PROTEIN"/>
    <property type="match status" value="1"/>
</dbReference>
<dbReference type="AlphaFoldDB" id="A0A1Q3D7C8"/>
<reference evidence="2" key="1">
    <citation type="submission" date="2016-04" db="EMBL/GenBank/DDBJ databases">
        <title>Cephalotus genome sequencing.</title>
        <authorList>
            <person name="Fukushima K."/>
            <person name="Hasebe M."/>
            <person name="Fang X."/>
        </authorList>
    </citation>
    <scope>NUCLEOTIDE SEQUENCE [LARGE SCALE GENOMIC DNA]</scope>
    <source>
        <strain evidence="2">cv. St1</strain>
    </source>
</reference>
<dbReference type="EMBL" id="BDDD01004798">
    <property type="protein sequence ID" value="GAV88341.1"/>
    <property type="molecule type" value="Genomic_DNA"/>
</dbReference>
<evidence type="ECO:0000313" key="2">
    <source>
        <dbReference type="Proteomes" id="UP000187406"/>
    </source>
</evidence>
<dbReference type="InParanoid" id="A0A1Q3D7C8"/>
<dbReference type="PANTHER" id="PTHR47718:SF7">
    <property type="entry name" value="PROTEIN FAR1-RELATED SEQUENCE"/>
    <property type="match status" value="1"/>
</dbReference>
<dbReference type="Proteomes" id="UP000187406">
    <property type="component" value="Unassembled WGS sequence"/>
</dbReference>
<organism evidence="1 2">
    <name type="scientific">Cephalotus follicularis</name>
    <name type="common">Albany pitcher plant</name>
    <dbReference type="NCBI Taxonomy" id="3775"/>
    <lineage>
        <taxon>Eukaryota</taxon>
        <taxon>Viridiplantae</taxon>
        <taxon>Streptophyta</taxon>
        <taxon>Embryophyta</taxon>
        <taxon>Tracheophyta</taxon>
        <taxon>Spermatophyta</taxon>
        <taxon>Magnoliopsida</taxon>
        <taxon>eudicotyledons</taxon>
        <taxon>Gunneridae</taxon>
        <taxon>Pentapetalae</taxon>
        <taxon>rosids</taxon>
        <taxon>fabids</taxon>
        <taxon>Oxalidales</taxon>
        <taxon>Cephalotaceae</taxon>
        <taxon>Cephalotus</taxon>
    </lineage>
</organism>
<protein>
    <submittedName>
        <fullName evidence="1">Uncharacterized protein</fullName>
    </submittedName>
</protein>
<accession>A0A1Q3D7C8</accession>
<comment type="caution">
    <text evidence="1">The sequence shown here is derived from an EMBL/GenBank/DDBJ whole genome shotgun (WGS) entry which is preliminary data.</text>
</comment>
<gene>
    <name evidence="1" type="ORF">CFOL_v3_31764</name>
</gene>
<sequence>MFTLRAGFGIKKSLTGHIITRIFVCDKEGFKRPEREGAQLVVRQEMDVEHRLSDGFVIQAHIVRWSEIINSFFDGFVSSSTPLSEFLGQYAKAVSKRRADEEREDLLSMNSRARACLLTRKSEPEDLLNSAIAGFGTGALLGRLQGESSLYHLLGQSNRKEQSWVIFINSSVKTIELSEISGKS</sequence>
<keyword evidence="2" id="KW-1185">Reference proteome</keyword>
<proteinExistence type="predicted"/>
<name>A0A1Q3D7C8_CEPFO</name>